<evidence type="ECO:0000256" key="1">
    <source>
        <dbReference type="SAM" id="MobiDB-lite"/>
    </source>
</evidence>
<dbReference type="EMBL" id="JAJJPB010000001">
    <property type="protein sequence ID" value="MCC9293647.1"/>
    <property type="molecule type" value="Genomic_DNA"/>
</dbReference>
<evidence type="ECO:0000256" key="2">
    <source>
        <dbReference type="SAM" id="SignalP"/>
    </source>
</evidence>
<evidence type="ECO:0000313" key="3">
    <source>
        <dbReference type="EMBL" id="MCC9293647.1"/>
    </source>
</evidence>
<comment type="caution">
    <text evidence="3">The sequence shown here is derived from an EMBL/GenBank/DDBJ whole genome shotgun (WGS) entry which is preliminary data.</text>
</comment>
<proteinExistence type="predicted"/>
<dbReference type="RefSeq" id="WP_179978120.1">
    <property type="nucleotide sequence ID" value="NZ_JAJJPB010000001.1"/>
</dbReference>
<keyword evidence="2" id="KW-0732">Signal</keyword>
<dbReference type="Proteomes" id="UP001165422">
    <property type="component" value="Unassembled WGS sequence"/>
</dbReference>
<feature type="compositionally biased region" description="Polar residues" evidence="1">
    <location>
        <begin position="149"/>
        <end position="171"/>
    </location>
</feature>
<name>A0ABS8N1G6_9CLOT</name>
<evidence type="ECO:0000313" key="4">
    <source>
        <dbReference type="Proteomes" id="UP001165422"/>
    </source>
</evidence>
<feature type="signal peptide" evidence="2">
    <location>
        <begin position="1"/>
        <end position="29"/>
    </location>
</feature>
<feature type="chain" id="PRO_5046194897" evidence="2">
    <location>
        <begin position="30"/>
        <end position="171"/>
    </location>
</feature>
<reference evidence="3" key="1">
    <citation type="submission" date="2021-11" db="EMBL/GenBank/DDBJ databases">
        <authorList>
            <person name="Qingchun L."/>
            <person name="Dong Z."/>
            <person name="Zongwei Q."/>
            <person name="Jia Z."/>
            <person name="Duotao L."/>
        </authorList>
    </citation>
    <scope>NUCLEOTIDE SEQUENCE</scope>
    <source>
        <strain evidence="3">WLY-B-L2</strain>
    </source>
</reference>
<feature type="compositionally biased region" description="Polar residues" evidence="1">
    <location>
        <begin position="123"/>
        <end position="136"/>
    </location>
</feature>
<feature type="region of interest" description="Disordered" evidence="1">
    <location>
        <begin position="113"/>
        <end position="171"/>
    </location>
</feature>
<keyword evidence="4" id="KW-1185">Reference proteome</keyword>
<accession>A0ABS8N1G6</accession>
<gene>
    <name evidence="3" type="ORF">LN736_02000</name>
</gene>
<organism evidence="3 4">
    <name type="scientific">Clostridium aromativorans</name>
    <dbReference type="NCBI Taxonomy" id="2836848"/>
    <lineage>
        <taxon>Bacteria</taxon>
        <taxon>Bacillati</taxon>
        <taxon>Bacillota</taxon>
        <taxon>Clostridia</taxon>
        <taxon>Eubacteriales</taxon>
        <taxon>Clostridiaceae</taxon>
        <taxon>Clostridium</taxon>
    </lineage>
</organism>
<protein>
    <submittedName>
        <fullName evidence="3">Uncharacterized protein</fullName>
    </submittedName>
</protein>
<sequence length="171" mass="17891">MLKMKYKVISAAMVIAPILSTGVATTVSAAPGYNGPAPKLGVVYKYSYGSFTARLNNLVASGVINSYQESRILAVYNSTGNFKIGLDNLVAANVINSYQESRVLAIFTYSTSGYKPASRQGHKTTPASKNVGNQKAGNKGGAINKDSGHQSGSINRTAGNKSGTVNIGTHK</sequence>